<dbReference type="GO" id="GO:0004674">
    <property type="term" value="F:protein serine/threonine kinase activity"/>
    <property type="evidence" value="ECO:0007669"/>
    <property type="project" value="TreeGrafter"/>
</dbReference>
<keyword evidence="3" id="KW-1185">Reference proteome</keyword>
<evidence type="ECO:0000259" key="1">
    <source>
        <dbReference type="PROSITE" id="PS50011"/>
    </source>
</evidence>
<dbReference type="OrthoDB" id="346907at2759"/>
<dbReference type="EMBL" id="KN823038">
    <property type="protein sequence ID" value="KIO25647.1"/>
    <property type="molecule type" value="Genomic_DNA"/>
</dbReference>
<dbReference type="InterPro" id="IPR001245">
    <property type="entry name" value="Ser-Thr/Tyr_kinase_cat_dom"/>
</dbReference>
<sequence length="356" mass="39765">SQTSLKKESDALQQILDSLAHLLINPSRLTFSGKYKPGFGPNSEVSLGMLDGSSKVLVKRLRLIQSSGALDMVRMATRFARALKTSAKANHPNIMRPIGYHLSSNYCIAQLVSPYMVNGNIKDYMLRDQTGIEVRLYFVRSIASGLAYLHSCDPPICHGALRPANVLINDEPDVVLCDFGLTTFVEDFYAESGIGTSQSLKGSINYMSPEIFQEVEPEHTLQSDVWAWACTAFEVRQSANILKFSFDKQSPLDPRSLLTTLHTPFKPKAAATFHPLRLPTTFLEGWNCWAASSLKAISHSTGAWRFCDLHSWTVGISIPMSDPSFLQFCGIFLHHLLQDHFYFNNRPLDESNEASR</sequence>
<protein>
    <recommendedName>
        <fullName evidence="1">Protein kinase domain-containing protein</fullName>
    </recommendedName>
</protein>
<feature type="domain" description="Protein kinase" evidence="1">
    <location>
        <begin position="31"/>
        <end position="356"/>
    </location>
</feature>
<reference evidence="2 3" key="1">
    <citation type="submission" date="2014-04" db="EMBL/GenBank/DDBJ databases">
        <authorList>
            <consortium name="DOE Joint Genome Institute"/>
            <person name="Kuo A."/>
            <person name="Girlanda M."/>
            <person name="Perotto S."/>
            <person name="Kohler A."/>
            <person name="Nagy L.G."/>
            <person name="Floudas D."/>
            <person name="Copeland A."/>
            <person name="Barry K.W."/>
            <person name="Cichocki N."/>
            <person name="Veneault-Fourrey C."/>
            <person name="LaButti K."/>
            <person name="Lindquist E.A."/>
            <person name="Lipzen A."/>
            <person name="Lundell T."/>
            <person name="Morin E."/>
            <person name="Murat C."/>
            <person name="Sun H."/>
            <person name="Tunlid A."/>
            <person name="Henrissat B."/>
            <person name="Grigoriev I.V."/>
            <person name="Hibbett D.S."/>
            <person name="Martin F."/>
            <person name="Nordberg H.P."/>
            <person name="Cantor M.N."/>
            <person name="Hua S.X."/>
        </authorList>
    </citation>
    <scope>NUCLEOTIDE SEQUENCE [LARGE SCALE GENOMIC DNA]</scope>
    <source>
        <strain evidence="2 3">MUT 4182</strain>
    </source>
</reference>
<reference evidence="3" key="2">
    <citation type="submission" date="2015-01" db="EMBL/GenBank/DDBJ databases">
        <title>Evolutionary Origins and Diversification of the Mycorrhizal Mutualists.</title>
        <authorList>
            <consortium name="DOE Joint Genome Institute"/>
            <consortium name="Mycorrhizal Genomics Consortium"/>
            <person name="Kohler A."/>
            <person name="Kuo A."/>
            <person name="Nagy L.G."/>
            <person name="Floudas D."/>
            <person name="Copeland A."/>
            <person name="Barry K.W."/>
            <person name="Cichocki N."/>
            <person name="Veneault-Fourrey C."/>
            <person name="LaButti K."/>
            <person name="Lindquist E.A."/>
            <person name="Lipzen A."/>
            <person name="Lundell T."/>
            <person name="Morin E."/>
            <person name="Murat C."/>
            <person name="Riley R."/>
            <person name="Ohm R."/>
            <person name="Sun H."/>
            <person name="Tunlid A."/>
            <person name="Henrissat B."/>
            <person name="Grigoriev I.V."/>
            <person name="Hibbett D.S."/>
            <person name="Martin F."/>
        </authorList>
    </citation>
    <scope>NUCLEOTIDE SEQUENCE [LARGE SCALE GENOMIC DNA]</scope>
    <source>
        <strain evidence="3">MUT 4182</strain>
    </source>
</reference>
<gene>
    <name evidence="2" type="ORF">M407DRAFT_236814</name>
</gene>
<evidence type="ECO:0000313" key="3">
    <source>
        <dbReference type="Proteomes" id="UP000054248"/>
    </source>
</evidence>
<dbReference type="InterPro" id="IPR000719">
    <property type="entry name" value="Prot_kinase_dom"/>
</dbReference>
<dbReference type="Gene3D" id="1.10.510.10">
    <property type="entry name" value="Transferase(Phosphotransferase) domain 1"/>
    <property type="match status" value="1"/>
</dbReference>
<organism evidence="2 3">
    <name type="scientific">Tulasnella calospora MUT 4182</name>
    <dbReference type="NCBI Taxonomy" id="1051891"/>
    <lineage>
        <taxon>Eukaryota</taxon>
        <taxon>Fungi</taxon>
        <taxon>Dikarya</taxon>
        <taxon>Basidiomycota</taxon>
        <taxon>Agaricomycotina</taxon>
        <taxon>Agaricomycetes</taxon>
        <taxon>Cantharellales</taxon>
        <taxon>Tulasnellaceae</taxon>
        <taxon>Tulasnella</taxon>
    </lineage>
</organism>
<dbReference type="HOGENOM" id="CLU_000288_7_18_1"/>
<dbReference type="GO" id="GO:0005524">
    <property type="term" value="F:ATP binding"/>
    <property type="evidence" value="ECO:0007669"/>
    <property type="project" value="InterPro"/>
</dbReference>
<dbReference type="SUPFAM" id="SSF56112">
    <property type="entry name" value="Protein kinase-like (PK-like)"/>
    <property type="match status" value="1"/>
</dbReference>
<accession>A0A0C3LW75</accession>
<evidence type="ECO:0000313" key="2">
    <source>
        <dbReference type="EMBL" id="KIO25647.1"/>
    </source>
</evidence>
<dbReference type="Proteomes" id="UP000054248">
    <property type="component" value="Unassembled WGS sequence"/>
</dbReference>
<dbReference type="InterPro" id="IPR051681">
    <property type="entry name" value="Ser/Thr_Kinases-Pseudokinases"/>
</dbReference>
<dbReference type="PANTHER" id="PTHR44329">
    <property type="entry name" value="SERINE/THREONINE-PROTEIN KINASE TNNI3K-RELATED"/>
    <property type="match status" value="1"/>
</dbReference>
<dbReference type="STRING" id="1051891.A0A0C3LW75"/>
<name>A0A0C3LW75_9AGAM</name>
<dbReference type="InterPro" id="IPR011009">
    <property type="entry name" value="Kinase-like_dom_sf"/>
</dbReference>
<proteinExistence type="predicted"/>
<feature type="non-terminal residue" evidence="2">
    <location>
        <position position="1"/>
    </location>
</feature>
<dbReference type="Pfam" id="PF07714">
    <property type="entry name" value="PK_Tyr_Ser-Thr"/>
    <property type="match status" value="1"/>
</dbReference>
<dbReference type="PROSITE" id="PS50011">
    <property type="entry name" value="PROTEIN_KINASE_DOM"/>
    <property type="match status" value="1"/>
</dbReference>
<dbReference type="AlphaFoldDB" id="A0A0C3LW75"/>